<dbReference type="InterPro" id="IPR016947">
    <property type="entry name" value="UCP030140"/>
</dbReference>
<name>A0A429XAW6_SIMTE</name>
<dbReference type="RefSeq" id="WP_120115415.1">
    <property type="nucleotide sequence ID" value="NZ_QYTW02000004.1"/>
</dbReference>
<dbReference type="OrthoDB" id="5506143at2"/>
<dbReference type="InterPro" id="IPR014871">
    <property type="entry name" value="dUTPase/dCTP_pyrophosphatase"/>
</dbReference>
<dbReference type="Pfam" id="PF08761">
    <property type="entry name" value="dUTPase_2"/>
    <property type="match status" value="1"/>
</dbReference>
<dbReference type="AlphaFoldDB" id="A0A429XAW6"/>
<gene>
    <name evidence="1" type="ORF">D5F11_006600</name>
</gene>
<comment type="caution">
    <text evidence="1">The sequence shown here is derived from an EMBL/GenBank/DDBJ whole genome shotgun (WGS) entry which is preliminary data.</text>
</comment>
<evidence type="ECO:0000313" key="2">
    <source>
        <dbReference type="Proteomes" id="UP000287296"/>
    </source>
</evidence>
<dbReference type="Gene3D" id="1.10.4010.10">
    <property type="entry name" value="Type II deoxyuridine triphosphatase"/>
    <property type="match status" value="1"/>
</dbReference>
<protein>
    <submittedName>
        <fullName evidence="1">dUTPase</fullName>
    </submittedName>
</protein>
<dbReference type="SUPFAM" id="SSF101386">
    <property type="entry name" value="all-alpha NTP pyrophosphatases"/>
    <property type="match status" value="1"/>
</dbReference>
<dbReference type="PIRSF" id="PIRSF030140">
    <property type="entry name" value="UCP030140"/>
    <property type="match status" value="1"/>
</dbReference>
<accession>A0A429XAW6</accession>
<dbReference type="Proteomes" id="UP000287296">
    <property type="component" value="Unassembled WGS sequence"/>
</dbReference>
<dbReference type="CDD" id="cd11527">
    <property type="entry name" value="NTP-PPase_dUTPase"/>
    <property type="match status" value="1"/>
</dbReference>
<sequence>MTIQEWFAMQHELDRYIEKEHGLQGEDLFEKKVLALLIEIGELANETRSFKFWSKKPPAPHEDILEEFVDGIHFILSLGLELGFSDREYSLVSQEANEDLNRSFLKIYRLINDFRQSKDAMDFEELFRQYIILGQTLGFTLYEVQEAYKKKNEVNFKRQQNGY</sequence>
<dbReference type="EMBL" id="QYTW02000004">
    <property type="protein sequence ID" value="RST60499.1"/>
    <property type="molecule type" value="Genomic_DNA"/>
</dbReference>
<evidence type="ECO:0000313" key="1">
    <source>
        <dbReference type="EMBL" id="RST60499.1"/>
    </source>
</evidence>
<organism evidence="1 2">
    <name type="scientific">Siminovitchia terrae</name>
    <name type="common">Bacillus terrae</name>
    <dbReference type="NCBI Taxonomy" id="1914933"/>
    <lineage>
        <taxon>Bacteria</taxon>
        <taxon>Bacillati</taxon>
        <taxon>Bacillota</taxon>
        <taxon>Bacilli</taxon>
        <taxon>Bacillales</taxon>
        <taxon>Bacillaceae</taxon>
        <taxon>Siminovitchia</taxon>
    </lineage>
</organism>
<reference evidence="1 2" key="1">
    <citation type="submission" date="2018-12" db="EMBL/GenBank/DDBJ databases">
        <authorList>
            <person name="Sun L."/>
            <person name="Chen Z."/>
        </authorList>
    </citation>
    <scope>NUCLEOTIDE SEQUENCE [LARGE SCALE GENOMIC DNA]</scope>
    <source>
        <strain evidence="1 2">LMG 29736</strain>
    </source>
</reference>
<proteinExistence type="predicted"/>